<organism evidence="1 2">
    <name type="scientific">Seohaeicola saemankumensis</name>
    <dbReference type="NCBI Taxonomy" id="481181"/>
    <lineage>
        <taxon>Bacteria</taxon>
        <taxon>Pseudomonadati</taxon>
        <taxon>Pseudomonadota</taxon>
        <taxon>Alphaproteobacteria</taxon>
        <taxon>Rhodobacterales</taxon>
        <taxon>Roseobacteraceae</taxon>
        <taxon>Seohaeicola</taxon>
    </lineage>
</organism>
<dbReference type="Gene3D" id="1.25.40.380">
    <property type="entry name" value="Protein of unknown function DUF1810"/>
    <property type="match status" value="1"/>
</dbReference>
<dbReference type="SUPFAM" id="SSF140736">
    <property type="entry name" value="Rv1873-like"/>
    <property type="match status" value="1"/>
</dbReference>
<evidence type="ECO:0000313" key="1">
    <source>
        <dbReference type="EMBL" id="MFD1193767.1"/>
    </source>
</evidence>
<dbReference type="EMBL" id="JBHTKR010000001">
    <property type="protein sequence ID" value="MFD1193767.1"/>
    <property type="molecule type" value="Genomic_DNA"/>
</dbReference>
<evidence type="ECO:0000313" key="2">
    <source>
        <dbReference type="Proteomes" id="UP001597151"/>
    </source>
</evidence>
<keyword evidence="2" id="KW-1185">Reference proteome</keyword>
<dbReference type="Proteomes" id="UP001597151">
    <property type="component" value="Unassembled WGS sequence"/>
</dbReference>
<proteinExistence type="predicted"/>
<dbReference type="InterPro" id="IPR014937">
    <property type="entry name" value="DUF1810"/>
</dbReference>
<comment type="caution">
    <text evidence="1">The sequence shown here is derived from an EMBL/GenBank/DDBJ whole genome shotgun (WGS) entry which is preliminary data.</text>
</comment>
<dbReference type="Pfam" id="PF08837">
    <property type="entry name" value="DUF1810"/>
    <property type="match status" value="1"/>
</dbReference>
<dbReference type="InterPro" id="IPR036287">
    <property type="entry name" value="Rv1873-like_sf"/>
</dbReference>
<gene>
    <name evidence="1" type="ORF">ACFQ3C_03670</name>
</gene>
<accession>A0ABW3TCN6</accession>
<name>A0ABW3TCN6_9RHOB</name>
<sequence length="146" mass="15936">MSDLTRFDIAQFDTYDTALAELIEGRKQSHWMWFIFPQLKVLGRSATARHFGIADLDEARAYLADADLGPGLIAAARAVLSHPDRSAEQIMGPVDALKLRSSATLFRAAAQDPETRAVFDAILTTFYDGLPCAVTLEHLRAQAGSG</sequence>
<reference evidence="2" key="1">
    <citation type="journal article" date="2019" name="Int. J. Syst. Evol. Microbiol.">
        <title>The Global Catalogue of Microorganisms (GCM) 10K type strain sequencing project: providing services to taxonomists for standard genome sequencing and annotation.</title>
        <authorList>
            <consortium name="The Broad Institute Genomics Platform"/>
            <consortium name="The Broad Institute Genome Sequencing Center for Infectious Disease"/>
            <person name="Wu L."/>
            <person name="Ma J."/>
        </authorList>
    </citation>
    <scope>NUCLEOTIDE SEQUENCE [LARGE SCALE GENOMIC DNA]</scope>
    <source>
        <strain evidence="2">CCUG 55328</strain>
    </source>
</reference>
<protein>
    <submittedName>
        <fullName evidence="1">DUF1810 domain-containing protein</fullName>
    </submittedName>
</protein>
<dbReference type="RefSeq" id="WP_380789065.1">
    <property type="nucleotide sequence ID" value="NZ_JBHTKR010000001.1"/>
</dbReference>